<feature type="transmembrane region" description="Helical" evidence="6">
    <location>
        <begin position="215"/>
        <end position="237"/>
    </location>
</feature>
<dbReference type="PANTHER" id="PTHR40277">
    <property type="entry name" value="BLL5419 PROTEIN"/>
    <property type="match status" value="1"/>
</dbReference>
<evidence type="ECO:0000256" key="1">
    <source>
        <dbReference type="ARBA" id="ARBA00004651"/>
    </source>
</evidence>
<organism evidence="7 8">
    <name type="scientific">Haloferula helveola</name>
    <dbReference type="NCBI Taxonomy" id="490095"/>
    <lineage>
        <taxon>Bacteria</taxon>
        <taxon>Pseudomonadati</taxon>
        <taxon>Verrucomicrobiota</taxon>
        <taxon>Verrucomicrobiia</taxon>
        <taxon>Verrucomicrobiales</taxon>
        <taxon>Verrucomicrobiaceae</taxon>
        <taxon>Haloferula</taxon>
    </lineage>
</organism>
<feature type="transmembrane region" description="Helical" evidence="6">
    <location>
        <begin position="159"/>
        <end position="179"/>
    </location>
</feature>
<comment type="subcellular location">
    <subcellularLocation>
        <location evidence="1">Cell membrane</location>
        <topology evidence="1">Multi-pass membrane protein</topology>
    </subcellularLocation>
</comment>
<dbReference type="PANTHER" id="PTHR40277:SF1">
    <property type="entry name" value="BLL5419 PROTEIN"/>
    <property type="match status" value="1"/>
</dbReference>
<dbReference type="Proteomes" id="UP001374893">
    <property type="component" value="Chromosome"/>
</dbReference>
<dbReference type="Pfam" id="PF03706">
    <property type="entry name" value="LPG_synthase_TM"/>
    <property type="match status" value="1"/>
</dbReference>
<keyword evidence="5 6" id="KW-0472">Membrane</keyword>
<keyword evidence="3 6" id="KW-0812">Transmembrane</keyword>
<name>A0ABM7RG85_9BACT</name>
<proteinExistence type="predicted"/>
<dbReference type="RefSeq" id="WP_338685166.1">
    <property type="nucleotide sequence ID" value="NZ_AP024702.1"/>
</dbReference>
<evidence type="ECO:0000256" key="2">
    <source>
        <dbReference type="ARBA" id="ARBA00022475"/>
    </source>
</evidence>
<evidence type="ECO:0000313" key="7">
    <source>
        <dbReference type="EMBL" id="BCX48809.1"/>
    </source>
</evidence>
<sequence length="334" mass="36357">MKKWLLFAIKLVLTGGCLWWALRGVDWEGSILSRPSEILWGWLVPGVILAGLTVVLTGIRLWLLLAAQSIRISLLRAIELTLIGNLFNLVAVGGIGGDAARIFLLIRDHPERKLAVTLTVMFDHLVGLVAMALVFFALTAGRFDALASQSAETKGILRFAWAFFSGGVALMALMFVMAYPPINNRVHARSKNWKFSAIRKLPDGFDVYRQKWRHALLALVAAAIMLPVYYATFWCGARAAGSMVDAGPVLVAMPVVDMLSALPLSISGLGVREISLKILMEDLTGMAPDVAVAAGLIGFFCSLVWALLGGLLFLRPRDRAKVEEIEELAVAEDG</sequence>
<reference evidence="7 8" key="1">
    <citation type="submission" date="2021-06" db="EMBL/GenBank/DDBJ databases">
        <title>Complete genome of Haloferula helveola possessing various polysaccharide degrading enzymes.</title>
        <authorList>
            <person name="Takami H."/>
            <person name="Huang C."/>
            <person name="Hamasaki K."/>
        </authorList>
    </citation>
    <scope>NUCLEOTIDE SEQUENCE [LARGE SCALE GENOMIC DNA]</scope>
    <source>
        <strain evidence="7 8">CN-1</strain>
    </source>
</reference>
<feature type="transmembrane region" description="Helical" evidence="6">
    <location>
        <begin position="249"/>
        <end position="270"/>
    </location>
</feature>
<protein>
    <submittedName>
        <fullName evidence="7">Dolichol-P-glucose synthetase</fullName>
    </submittedName>
</protein>
<evidence type="ECO:0000256" key="3">
    <source>
        <dbReference type="ARBA" id="ARBA00022692"/>
    </source>
</evidence>
<accession>A0ABM7RG85</accession>
<dbReference type="EMBL" id="AP024702">
    <property type="protein sequence ID" value="BCX48809.1"/>
    <property type="molecule type" value="Genomic_DNA"/>
</dbReference>
<feature type="transmembrane region" description="Helical" evidence="6">
    <location>
        <begin position="39"/>
        <end position="65"/>
    </location>
</feature>
<evidence type="ECO:0000256" key="5">
    <source>
        <dbReference type="ARBA" id="ARBA00023136"/>
    </source>
</evidence>
<dbReference type="InterPro" id="IPR022791">
    <property type="entry name" value="L-PG_synthase/AglD"/>
</dbReference>
<keyword evidence="4 6" id="KW-1133">Transmembrane helix</keyword>
<feature type="transmembrane region" description="Helical" evidence="6">
    <location>
        <begin position="290"/>
        <end position="314"/>
    </location>
</feature>
<feature type="transmembrane region" description="Helical" evidence="6">
    <location>
        <begin position="115"/>
        <end position="138"/>
    </location>
</feature>
<gene>
    <name evidence="7" type="ORF">HAHE_27170</name>
</gene>
<feature type="transmembrane region" description="Helical" evidence="6">
    <location>
        <begin position="77"/>
        <end position="95"/>
    </location>
</feature>
<keyword evidence="2" id="KW-1003">Cell membrane</keyword>
<keyword evidence="8" id="KW-1185">Reference proteome</keyword>
<evidence type="ECO:0000256" key="4">
    <source>
        <dbReference type="ARBA" id="ARBA00022989"/>
    </source>
</evidence>
<evidence type="ECO:0000313" key="8">
    <source>
        <dbReference type="Proteomes" id="UP001374893"/>
    </source>
</evidence>
<evidence type="ECO:0000256" key="6">
    <source>
        <dbReference type="SAM" id="Phobius"/>
    </source>
</evidence>